<dbReference type="SUPFAM" id="SSF55781">
    <property type="entry name" value="GAF domain-like"/>
    <property type="match status" value="1"/>
</dbReference>
<gene>
    <name evidence="6" type="ORF">HF519_07785</name>
</gene>
<dbReference type="Pfam" id="PF01614">
    <property type="entry name" value="IclR_C"/>
    <property type="match status" value="1"/>
</dbReference>
<dbReference type="Pfam" id="PF09339">
    <property type="entry name" value="HTH_IclR"/>
    <property type="match status" value="1"/>
</dbReference>
<evidence type="ECO:0000259" key="4">
    <source>
        <dbReference type="PROSITE" id="PS51077"/>
    </source>
</evidence>
<protein>
    <submittedName>
        <fullName evidence="6">Helix-turn-helix domain-containing protein</fullName>
    </submittedName>
</protein>
<dbReference type="InterPro" id="IPR029016">
    <property type="entry name" value="GAF-like_dom_sf"/>
</dbReference>
<evidence type="ECO:0000313" key="7">
    <source>
        <dbReference type="Proteomes" id="UP000586918"/>
    </source>
</evidence>
<evidence type="ECO:0000256" key="3">
    <source>
        <dbReference type="ARBA" id="ARBA00023163"/>
    </source>
</evidence>
<name>A0A848DFQ5_9PSEU</name>
<evidence type="ECO:0000259" key="5">
    <source>
        <dbReference type="PROSITE" id="PS51078"/>
    </source>
</evidence>
<evidence type="ECO:0000256" key="1">
    <source>
        <dbReference type="ARBA" id="ARBA00023015"/>
    </source>
</evidence>
<sequence length="263" mass="27850">MALEQRSSGGSILRALRVVEAVAAAGDGVTAKAIARRLGSPLPTIYRVLGILVEEGYLVRLHGVRGYGLGYRIAELHRDLTEQVVPPAAVRMILQEVHGGARAATYLAVFRDLDVVVAHLDHCTEHPGPNGMRIGEPTPSHATAGGKVLLAGLEPTRLGEVLAYSRLPRLTSRTVADRRALDRELMRVRSAGAAVEVEEYQRGVAGIAVPVRGPGGEVAGALGVSVSRAEFTARRWELEHAVRNGAGRVARSIVVLPGAAAQP</sequence>
<dbReference type="EMBL" id="JAAXKZ010000019">
    <property type="protein sequence ID" value="NMH91488.1"/>
    <property type="molecule type" value="Genomic_DNA"/>
</dbReference>
<dbReference type="PROSITE" id="PS51077">
    <property type="entry name" value="HTH_ICLR"/>
    <property type="match status" value="1"/>
</dbReference>
<keyword evidence="3" id="KW-0804">Transcription</keyword>
<dbReference type="PROSITE" id="PS51078">
    <property type="entry name" value="ICLR_ED"/>
    <property type="match status" value="1"/>
</dbReference>
<keyword evidence="7" id="KW-1185">Reference proteome</keyword>
<proteinExistence type="predicted"/>
<evidence type="ECO:0000313" key="6">
    <source>
        <dbReference type="EMBL" id="NMH91488.1"/>
    </source>
</evidence>
<dbReference type="InterPro" id="IPR036388">
    <property type="entry name" value="WH-like_DNA-bd_sf"/>
</dbReference>
<feature type="domain" description="IclR-ED" evidence="5">
    <location>
        <begin position="72"/>
        <end position="259"/>
    </location>
</feature>
<dbReference type="InterPro" id="IPR014757">
    <property type="entry name" value="Tscrpt_reg_IclR_C"/>
</dbReference>
<evidence type="ECO:0000256" key="2">
    <source>
        <dbReference type="ARBA" id="ARBA00023125"/>
    </source>
</evidence>
<dbReference type="Proteomes" id="UP000586918">
    <property type="component" value="Unassembled WGS sequence"/>
</dbReference>
<dbReference type="SUPFAM" id="SSF46785">
    <property type="entry name" value="Winged helix' DNA-binding domain"/>
    <property type="match status" value="1"/>
</dbReference>
<accession>A0A848DFQ5</accession>
<dbReference type="PANTHER" id="PTHR30136">
    <property type="entry name" value="HELIX-TURN-HELIX TRANSCRIPTIONAL REGULATOR, ICLR FAMILY"/>
    <property type="match status" value="1"/>
</dbReference>
<dbReference type="InterPro" id="IPR050707">
    <property type="entry name" value="HTH_MetabolicPath_Reg"/>
</dbReference>
<keyword evidence="2" id="KW-0238">DNA-binding</keyword>
<reference evidence="6 7" key="1">
    <citation type="submission" date="2020-04" db="EMBL/GenBank/DDBJ databases">
        <authorList>
            <person name="Klaysubun C."/>
            <person name="Duangmal K."/>
            <person name="Lipun K."/>
        </authorList>
    </citation>
    <scope>NUCLEOTIDE SEQUENCE [LARGE SCALE GENOMIC DNA]</scope>
    <source>
        <strain evidence="6 7">DSM 45300</strain>
    </source>
</reference>
<dbReference type="Gene3D" id="3.30.450.40">
    <property type="match status" value="1"/>
</dbReference>
<dbReference type="AlphaFoldDB" id="A0A848DFQ5"/>
<dbReference type="PANTHER" id="PTHR30136:SF24">
    <property type="entry name" value="HTH-TYPE TRANSCRIPTIONAL REPRESSOR ALLR"/>
    <property type="match status" value="1"/>
</dbReference>
<dbReference type="Gene3D" id="1.10.10.10">
    <property type="entry name" value="Winged helix-like DNA-binding domain superfamily/Winged helix DNA-binding domain"/>
    <property type="match status" value="1"/>
</dbReference>
<dbReference type="GO" id="GO:0045892">
    <property type="term" value="P:negative regulation of DNA-templated transcription"/>
    <property type="evidence" value="ECO:0007669"/>
    <property type="project" value="TreeGrafter"/>
</dbReference>
<dbReference type="InterPro" id="IPR005471">
    <property type="entry name" value="Tscrpt_reg_IclR_N"/>
</dbReference>
<dbReference type="InterPro" id="IPR036390">
    <property type="entry name" value="WH_DNA-bd_sf"/>
</dbReference>
<dbReference type="RefSeq" id="WP_169411586.1">
    <property type="nucleotide sequence ID" value="NZ_JAAXKZ010000019.1"/>
</dbReference>
<comment type="caution">
    <text evidence="6">The sequence shown here is derived from an EMBL/GenBank/DDBJ whole genome shotgun (WGS) entry which is preliminary data.</text>
</comment>
<organism evidence="6 7">
    <name type="scientific">Pseudonocardia bannensis</name>
    <dbReference type="NCBI Taxonomy" id="630973"/>
    <lineage>
        <taxon>Bacteria</taxon>
        <taxon>Bacillati</taxon>
        <taxon>Actinomycetota</taxon>
        <taxon>Actinomycetes</taxon>
        <taxon>Pseudonocardiales</taxon>
        <taxon>Pseudonocardiaceae</taxon>
        <taxon>Pseudonocardia</taxon>
    </lineage>
</organism>
<keyword evidence="1" id="KW-0805">Transcription regulation</keyword>
<feature type="domain" description="HTH iclR-type" evidence="4">
    <location>
        <begin position="9"/>
        <end position="71"/>
    </location>
</feature>
<dbReference type="GO" id="GO:0003700">
    <property type="term" value="F:DNA-binding transcription factor activity"/>
    <property type="evidence" value="ECO:0007669"/>
    <property type="project" value="TreeGrafter"/>
</dbReference>
<dbReference type="GO" id="GO:0003677">
    <property type="term" value="F:DNA binding"/>
    <property type="evidence" value="ECO:0007669"/>
    <property type="project" value="UniProtKB-KW"/>
</dbReference>